<accession>A0AA35LI82</accession>
<keyword evidence="2" id="KW-1185">Reference proteome</keyword>
<reference evidence="1" key="1">
    <citation type="submission" date="2022-12" db="EMBL/GenBank/DDBJ databases">
        <authorList>
            <person name="Alioto T."/>
            <person name="Alioto T."/>
            <person name="Gomez Garrido J."/>
        </authorList>
    </citation>
    <scope>NUCLEOTIDE SEQUENCE</scope>
</reference>
<name>A0AA35LI82_9SAUR</name>
<proteinExistence type="predicted"/>
<dbReference type="InterPro" id="IPR031684">
    <property type="entry name" value="LLCFC1"/>
</dbReference>
<dbReference type="AlphaFoldDB" id="A0AA35LI82"/>
<organism evidence="1 2">
    <name type="scientific">Podarcis lilfordi</name>
    <name type="common">Lilford's wall lizard</name>
    <dbReference type="NCBI Taxonomy" id="74358"/>
    <lineage>
        <taxon>Eukaryota</taxon>
        <taxon>Metazoa</taxon>
        <taxon>Chordata</taxon>
        <taxon>Craniata</taxon>
        <taxon>Vertebrata</taxon>
        <taxon>Euteleostomi</taxon>
        <taxon>Lepidosauria</taxon>
        <taxon>Squamata</taxon>
        <taxon>Bifurcata</taxon>
        <taxon>Unidentata</taxon>
        <taxon>Episquamata</taxon>
        <taxon>Laterata</taxon>
        <taxon>Lacertibaenia</taxon>
        <taxon>Lacertidae</taxon>
        <taxon>Podarcis</taxon>
    </lineage>
</organism>
<dbReference type="Pfam" id="PF15838">
    <property type="entry name" value="LLCFC1"/>
    <property type="match status" value="1"/>
</dbReference>
<dbReference type="GO" id="GO:0007342">
    <property type="term" value="P:fusion of sperm to egg plasma membrane involved in single fertilization"/>
    <property type="evidence" value="ECO:0007669"/>
    <property type="project" value="InterPro"/>
</dbReference>
<gene>
    <name evidence="1" type="ORF">PODLI_1B030281</name>
</gene>
<dbReference type="EMBL" id="OX395142">
    <property type="protein sequence ID" value="CAI5796760.1"/>
    <property type="molecule type" value="Genomic_DNA"/>
</dbReference>
<dbReference type="Proteomes" id="UP001178461">
    <property type="component" value="Chromosome 17"/>
</dbReference>
<sequence length="89" mass="9491">MVSLEGTIGLLAVLFTTHFLVYSDGFISQAVLQATMDKRQGGGEGMEVIDMAESEDSQLLGNAAVKDMLLDLAVSLNTASVMLFFLCVT</sequence>
<protein>
    <submittedName>
        <fullName evidence="1">Uncharacterized protein</fullName>
    </submittedName>
</protein>
<evidence type="ECO:0000313" key="2">
    <source>
        <dbReference type="Proteomes" id="UP001178461"/>
    </source>
</evidence>
<evidence type="ECO:0000313" key="1">
    <source>
        <dbReference type="EMBL" id="CAI5796760.1"/>
    </source>
</evidence>